<dbReference type="OrthoDB" id="19419at2759"/>
<dbReference type="OMA" id="WPVALMN"/>
<sequence>MSVSDEKLGNELAALEAKEIAIQKQVQELHRKLMVPVWVERREMVKQIPNFWSEVISNTPIFGGDSNDDIDAEVLEHLTDFHVEYDEARPNYRKVIATFKKNGVFKNEELTKEFILDEEDGTVISKSNIEYHAGKEPNEKKRKTTDEEDDDDDFNMEFVKWFGDDSIPVGAILTEQVFPDAFEIYKQDDDDDEDDDEIELGSDSEEEEDETPKKKSKK</sequence>
<evidence type="ECO:0000313" key="4">
    <source>
        <dbReference type="EMBL" id="SAM05476.1"/>
    </source>
</evidence>
<dbReference type="GO" id="GO:0005634">
    <property type="term" value="C:nucleus"/>
    <property type="evidence" value="ECO:0007669"/>
    <property type="project" value="InterPro"/>
</dbReference>
<keyword evidence="5" id="KW-1185">Reference proteome</keyword>
<dbReference type="InParanoid" id="A0A163JYQ2"/>
<dbReference type="EMBL" id="LT554468">
    <property type="protein sequence ID" value="SAM05476.1"/>
    <property type="molecule type" value="Genomic_DNA"/>
</dbReference>
<dbReference type="SUPFAM" id="SSF143113">
    <property type="entry name" value="NAP-like"/>
    <property type="match status" value="1"/>
</dbReference>
<evidence type="ECO:0000313" key="5">
    <source>
        <dbReference type="Proteomes" id="UP000078561"/>
    </source>
</evidence>
<gene>
    <name evidence="4" type="primary">ABSGL_11351.1 scaffold 12295</name>
</gene>
<proteinExistence type="inferred from homology"/>
<dbReference type="InterPro" id="IPR037231">
    <property type="entry name" value="NAP-like_sf"/>
</dbReference>
<name>A0A163JYQ2_ABSGL</name>
<evidence type="ECO:0000256" key="1">
    <source>
        <dbReference type="ARBA" id="ARBA00009947"/>
    </source>
</evidence>
<dbReference type="Proteomes" id="UP000078561">
    <property type="component" value="Unassembled WGS sequence"/>
</dbReference>
<dbReference type="Gene3D" id="3.30.1120.90">
    <property type="entry name" value="Nucleosome assembly protein"/>
    <property type="match status" value="1"/>
</dbReference>
<dbReference type="STRING" id="4829.A0A163JYQ2"/>
<organism evidence="4">
    <name type="scientific">Absidia glauca</name>
    <name type="common">Pin mould</name>
    <dbReference type="NCBI Taxonomy" id="4829"/>
    <lineage>
        <taxon>Eukaryota</taxon>
        <taxon>Fungi</taxon>
        <taxon>Fungi incertae sedis</taxon>
        <taxon>Mucoromycota</taxon>
        <taxon>Mucoromycotina</taxon>
        <taxon>Mucoromycetes</taxon>
        <taxon>Mucorales</taxon>
        <taxon>Cunninghamellaceae</taxon>
        <taxon>Absidia</taxon>
    </lineage>
</organism>
<dbReference type="GO" id="GO:0006334">
    <property type="term" value="P:nucleosome assembly"/>
    <property type="evidence" value="ECO:0007669"/>
    <property type="project" value="InterPro"/>
</dbReference>
<dbReference type="AlphaFoldDB" id="A0A163JYQ2"/>
<accession>A0A163JYQ2</accession>
<feature type="compositionally biased region" description="Acidic residues" evidence="3">
    <location>
        <begin position="188"/>
        <end position="210"/>
    </location>
</feature>
<protein>
    <submittedName>
        <fullName evidence="4">Uncharacterized protein</fullName>
    </submittedName>
</protein>
<dbReference type="FunCoup" id="A0A163JYQ2">
    <property type="interactions" value="150"/>
</dbReference>
<comment type="similarity">
    <text evidence="1 2">Belongs to the nucleosome assembly protein (NAP) family.</text>
</comment>
<evidence type="ECO:0000256" key="3">
    <source>
        <dbReference type="SAM" id="MobiDB-lite"/>
    </source>
</evidence>
<dbReference type="Pfam" id="PF00956">
    <property type="entry name" value="NAP"/>
    <property type="match status" value="1"/>
</dbReference>
<feature type="region of interest" description="Disordered" evidence="3">
    <location>
        <begin position="183"/>
        <end position="218"/>
    </location>
</feature>
<feature type="region of interest" description="Disordered" evidence="3">
    <location>
        <begin position="127"/>
        <end position="150"/>
    </location>
</feature>
<dbReference type="PANTHER" id="PTHR11875">
    <property type="entry name" value="TESTIS-SPECIFIC Y-ENCODED PROTEIN"/>
    <property type="match status" value="1"/>
</dbReference>
<evidence type="ECO:0000256" key="2">
    <source>
        <dbReference type="RuleBase" id="RU003876"/>
    </source>
</evidence>
<reference evidence="4" key="1">
    <citation type="submission" date="2016-04" db="EMBL/GenBank/DDBJ databases">
        <authorList>
            <person name="Evans L.H."/>
            <person name="Alamgir A."/>
            <person name="Owens N."/>
            <person name="Weber N.D."/>
            <person name="Virtaneva K."/>
            <person name="Barbian K."/>
            <person name="Babar A."/>
            <person name="Rosenke K."/>
        </authorList>
    </citation>
    <scope>NUCLEOTIDE SEQUENCE [LARGE SCALE GENOMIC DNA]</scope>
    <source>
        <strain evidence="4">CBS 101.48</strain>
    </source>
</reference>
<dbReference type="InterPro" id="IPR002164">
    <property type="entry name" value="NAP_family"/>
</dbReference>